<comment type="similarity">
    <text evidence="1">Belongs to the N(4)/N(6)-methyltransferase family.</text>
</comment>
<dbReference type="Pfam" id="PF01420">
    <property type="entry name" value="Methylase_S"/>
    <property type="match status" value="1"/>
</dbReference>
<evidence type="ECO:0000256" key="2">
    <source>
        <dbReference type="ARBA" id="ARBA00010923"/>
    </source>
</evidence>
<keyword evidence="3" id="KW-0489">Methyltransferase</keyword>
<name>A0ABQ6EU94_9VIBR</name>
<keyword evidence="5" id="KW-0680">Restriction system</keyword>
<protein>
    <recommendedName>
        <fullName evidence="11">Site-specific DNA-methyltransferase (adenine-specific)</fullName>
    </recommendedName>
</protein>
<sequence length="890" mass="99921">MPGEELIQRNYVVDGKLKGEPFGGYELLELGATTVNELISIGLLDSVPTSVDFPFSKYKAPKRTKNTRPDAIYISHVADKTTVLCNKEVKKPTELNTDTKKVKAIEQALYASAVLGTKVSVITDGTQYIYLDSKKSLSDKELVLFQESRDFNPAVLEELISNDVDAIKNPGELAEKVWQAIWHATKEEPKQCLMTFVEIFILKFLSDNLPESVLPKRFSFYELAKFNENEFKSHYGKTQIEYYVQEIRNQIKSIFKEKEVVTGGTASDIFGINTIVSPTSLINGFAFLKSSSTSLDTFNRTFLEILGYFNAFGGLQNIDPEFKLRLYETFLKKTVRQQKLGQFFTPRNIVKSIIDMAELNKLPDNSVVLDPAAGVGGFLLEPLIDSSSLLGNITFENGDHKSRIKLIGADCDQNTNILAKANMLIHLSESLRDPQATISTLNKLMAESFVILNSNQHLGTLEYPVDSKVDVILTNPPYVTQGSKIYKEEISNISGLRNGFDLKEYYSRSGLGLEALFLRYVSGALKPGGIAFVIVPQGLLTRTEGTTKEKILSECNVIASISLPRNAFYSTPQKTYILVLEKRKTAAAYRPKVFCAIATSVGESLDARRIALPNENDLQEISKQFICHRSGKELSGEVVKNIKIVESNKFMKDDRWDVYRFWSDDDLVELGEREEAVSRVSFLDEIQERFIELTDEIKSVEAEIKALTSCSMRKVLVSDEQIFNVRRGKRVTRKDGDENPGPIPVYSGKKDPSMPLCRISKKFAQSKKIPIEEKPIITVNANGSVGAVFLRHEECVIHDDVMILEVLDESLDLEYSVHALRAAIAEGNYEYEAKLYNRVKEISFDAPIDTQGELDLEHQQKIASAYKKFEVLKQSVGEMGLWALGARVKD</sequence>
<comment type="caution">
    <text evidence="9">The sequence shown here is derived from an EMBL/GenBank/DDBJ whole genome shotgun (WGS) entry which is preliminary data.</text>
</comment>
<dbReference type="PANTHER" id="PTHR42998:SF1">
    <property type="entry name" value="TYPE I RESTRICTION ENZYME HINDI METHYLASE SUBUNIT"/>
    <property type="match status" value="1"/>
</dbReference>
<dbReference type="InterPro" id="IPR044946">
    <property type="entry name" value="Restrct_endonuc_typeI_TRD_sf"/>
</dbReference>
<dbReference type="InterPro" id="IPR000055">
    <property type="entry name" value="Restrct_endonuc_typeI_TRD"/>
</dbReference>
<evidence type="ECO:0000313" key="10">
    <source>
        <dbReference type="Proteomes" id="UP001157138"/>
    </source>
</evidence>
<evidence type="ECO:0000259" key="7">
    <source>
        <dbReference type="Pfam" id="PF01420"/>
    </source>
</evidence>
<evidence type="ECO:0000256" key="3">
    <source>
        <dbReference type="ARBA" id="ARBA00022603"/>
    </source>
</evidence>
<evidence type="ECO:0000256" key="6">
    <source>
        <dbReference type="ARBA" id="ARBA00023125"/>
    </source>
</evidence>
<accession>A0ABQ6EU94</accession>
<dbReference type="InterPro" id="IPR002052">
    <property type="entry name" value="DNA_methylase_N6_adenine_CS"/>
</dbReference>
<dbReference type="Gene3D" id="3.90.220.20">
    <property type="entry name" value="DNA methylase specificity domains"/>
    <property type="match status" value="1"/>
</dbReference>
<dbReference type="PROSITE" id="PS00092">
    <property type="entry name" value="N6_MTASE"/>
    <property type="match status" value="1"/>
</dbReference>
<comment type="similarity">
    <text evidence="2">Belongs to the type-I restriction system S methylase family.</text>
</comment>
<evidence type="ECO:0000313" key="9">
    <source>
        <dbReference type="EMBL" id="GLT16562.1"/>
    </source>
</evidence>
<dbReference type="InterPro" id="IPR003356">
    <property type="entry name" value="DNA_methylase_A-5"/>
</dbReference>
<dbReference type="InterPro" id="IPR029063">
    <property type="entry name" value="SAM-dependent_MTases_sf"/>
</dbReference>
<organism evidence="9 10">
    <name type="scientific">Vibrio zhanjiangensis</name>
    <dbReference type="NCBI Taxonomy" id="1046128"/>
    <lineage>
        <taxon>Bacteria</taxon>
        <taxon>Pseudomonadati</taxon>
        <taxon>Pseudomonadota</taxon>
        <taxon>Gammaproteobacteria</taxon>
        <taxon>Vibrionales</taxon>
        <taxon>Vibrionaceae</taxon>
        <taxon>Vibrio</taxon>
    </lineage>
</organism>
<dbReference type="InterPro" id="IPR052916">
    <property type="entry name" value="Type-I_RE_MTase_Subunit"/>
</dbReference>
<evidence type="ECO:0000256" key="4">
    <source>
        <dbReference type="ARBA" id="ARBA00022679"/>
    </source>
</evidence>
<dbReference type="PANTHER" id="PTHR42998">
    <property type="entry name" value="TYPE I RESTRICTION ENZYME HINDVIIP M PROTEIN-RELATED"/>
    <property type="match status" value="1"/>
</dbReference>
<gene>
    <name evidence="9" type="ORF">GCM10007938_03380</name>
</gene>
<evidence type="ECO:0000256" key="5">
    <source>
        <dbReference type="ARBA" id="ARBA00022747"/>
    </source>
</evidence>
<keyword evidence="10" id="KW-1185">Reference proteome</keyword>
<feature type="domain" description="Type I restriction modification DNA specificity" evidence="7">
    <location>
        <begin position="721"/>
        <end position="829"/>
    </location>
</feature>
<dbReference type="SUPFAM" id="SSF53335">
    <property type="entry name" value="S-adenosyl-L-methionine-dependent methyltransferases"/>
    <property type="match status" value="1"/>
</dbReference>
<keyword evidence="6" id="KW-0238">DNA-binding</keyword>
<reference evidence="10" key="1">
    <citation type="journal article" date="2019" name="Int. J. Syst. Evol. Microbiol.">
        <title>The Global Catalogue of Microorganisms (GCM) 10K type strain sequencing project: providing services to taxonomists for standard genome sequencing and annotation.</title>
        <authorList>
            <consortium name="The Broad Institute Genomics Platform"/>
            <consortium name="The Broad Institute Genome Sequencing Center for Infectious Disease"/>
            <person name="Wu L."/>
            <person name="Ma J."/>
        </authorList>
    </citation>
    <scope>NUCLEOTIDE SEQUENCE [LARGE SCALE GENOMIC DNA]</scope>
    <source>
        <strain evidence="10">NBRC 108723</strain>
    </source>
</reference>
<evidence type="ECO:0000256" key="1">
    <source>
        <dbReference type="ARBA" id="ARBA00006594"/>
    </source>
</evidence>
<dbReference type="PRINTS" id="PR00507">
    <property type="entry name" value="N12N6MTFRASE"/>
</dbReference>
<feature type="domain" description="DNA methylase adenine-specific" evidence="8">
    <location>
        <begin position="326"/>
        <end position="637"/>
    </location>
</feature>
<dbReference type="EMBL" id="BSPW01000009">
    <property type="protein sequence ID" value="GLT16562.1"/>
    <property type="molecule type" value="Genomic_DNA"/>
</dbReference>
<evidence type="ECO:0008006" key="11">
    <source>
        <dbReference type="Google" id="ProtNLM"/>
    </source>
</evidence>
<evidence type="ECO:0000259" key="8">
    <source>
        <dbReference type="Pfam" id="PF02384"/>
    </source>
</evidence>
<dbReference type="Proteomes" id="UP001157138">
    <property type="component" value="Unassembled WGS sequence"/>
</dbReference>
<dbReference type="SUPFAM" id="SSF116734">
    <property type="entry name" value="DNA methylase specificity domain"/>
    <property type="match status" value="1"/>
</dbReference>
<proteinExistence type="inferred from homology"/>
<dbReference type="RefSeq" id="WP_284190489.1">
    <property type="nucleotide sequence ID" value="NZ_BSPW01000009.1"/>
</dbReference>
<dbReference type="Pfam" id="PF02384">
    <property type="entry name" value="N6_Mtase"/>
    <property type="match status" value="1"/>
</dbReference>
<dbReference type="Gene3D" id="3.40.50.150">
    <property type="entry name" value="Vaccinia Virus protein VP39"/>
    <property type="match status" value="1"/>
</dbReference>
<keyword evidence="4" id="KW-0808">Transferase</keyword>